<dbReference type="AlphaFoldDB" id="A0AAV7Q8B3"/>
<accession>A0AAV7Q8B3</accession>
<organism evidence="1 2">
    <name type="scientific">Pleurodeles waltl</name>
    <name type="common">Iberian ribbed newt</name>
    <dbReference type="NCBI Taxonomy" id="8319"/>
    <lineage>
        <taxon>Eukaryota</taxon>
        <taxon>Metazoa</taxon>
        <taxon>Chordata</taxon>
        <taxon>Craniata</taxon>
        <taxon>Vertebrata</taxon>
        <taxon>Euteleostomi</taxon>
        <taxon>Amphibia</taxon>
        <taxon>Batrachia</taxon>
        <taxon>Caudata</taxon>
        <taxon>Salamandroidea</taxon>
        <taxon>Salamandridae</taxon>
        <taxon>Pleurodelinae</taxon>
        <taxon>Pleurodeles</taxon>
    </lineage>
</organism>
<sequence length="92" mass="10380">LPLSALQAITQKRAELELRDWLEAGVNTLGTLFENNKLKSFETLRAQYDIPAKHFLTYGTIRASIGNHWRTKNSEPSAQDMCTYLASPTPKT</sequence>
<comment type="caution">
    <text evidence="1">The sequence shown here is derived from an EMBL/GenBank/DDBJ whole genome shotgun (WGS) entry which is preliminary data.</text>
</comment>
<feature type="non-terminal residue" evidence="1">
    <location>
        <position position="92"/>
    </location>
</feature>
<evidence type="ECO:0000313" key="2">
    <source>
        <dbReference type="Proteomes" id="UP001066276"/>
    </source>
</evidence>
<dbReference type="EMBL" id="JANPWB010000010">
    <property type="protein sequence ID" value="KAJ1135407.1"/>
    <property type="molecule type" value="Genomic_DNA"/>
</dbReference>
<evidence type="ECO:0000313" key="1">
    <source>
        <dbReference type="EMBL" id="KAJ1135407.1"/>
    </source>
</evidence>
<name>A0AAV7Q8B3_PLEWA</name>
<protein>
    <submittedName>
        <fullName evidence="1">Uncharacterized protein</fullName>
    </submittedName>
</protein>
<feature type="non-terminal residue" evidence="1">
    <location>
        <position position="1"/>
    </location>
</feature>
<dbReference type="Proteomes" id="UP001066276">
    <property type="component" value="Chromosome 6"/>
</dbReference>
<keyword evidence="2" id="KW-1185">Reference proteome</keyword>
<reference evidence="1" key="1">
    <citation type="journal article" date="2022" name="bioRxiv">
        <title>Sequencing and chromosome-scale assembly of the giantPleurodeles waltlgenome.</title>
        <authorList>
            <person name="Brown T."/>
            <person name="Elewa A."/>
            <person name="Iarovenko S."/>
            <person name="Subramanian E."/>
            <person name="Araus A.J."/>
            <person name="Petzold A."/>
            <person name="Susuki M."/>
            <person name="Suzuki K.-i.T."/>
            <person name="Hayashi T."/>
            <person name="Toyoda A."/>
            <person name="Oliveira C."/>
            <person name="Osipova E."/>
            <person name="Leigh N.D."/>
            <person name="Simon A."/>
            <person name="Yun M.H."/>
        </authorList>
    </citation>
    <scope>NUCLEOTIDE SEQUENCE</scope>
    <source>
        <strain evidence="1">20211129_DDA</strain>
        <tissue evidence="1">Liver</tissue>
    </source>
</reference>
<proteinExistence type="predicted"/>
<gene>
    <name evidence="1" type="ORF">NDU88_001847</name>
</gene>